<feature type="binding site" evidence="8">
    <location>
        <position position="4"/>
    </location>
    <ligand>
        <name>Mg(2+)</name>
        <dbReference type="ChEBI" id="CHEBI:18420"/>
    </ligand>
</feature>
<evidence type="ECO:0000259" key="9">
    <source>
        <dbReference type="Pfam" id="PF01850"/>
    </source>
</evidence>
<keyword evidence="2 8" id="KW-1277">Toxin-antitoxin system</keyword>
<dbReference type="InterPro" id="IPR002716">
    <property type="entry name" value="PIN_dom"/>
</dbReference>
<protein>
    <recommendedName>
        <fullName evidence="8">Ribonuclease VapC</fullName>
        <shortName evidence="8">RNase VapC</shortName>
        <ecNumber evidence="8">3.1.-.-</ecNumber>
    </recommendedName>
    <alternativeName>
        <fullName evidence="8">Putative toxin VapC</fullName>
    </alternativeName>
</protein>
<dbReference type="PANTHER" id="PTHR33653">
    <property type="entry name" value="RIBONUCLEASE VAPC2"/>
    <property type="match status" value="1"/>
</dbReference>
<organism evidence="10 11">
    <name type="scientific">Halocatena pleomorpha</name>
    <dbReference type="NCBI Taxonomy" id="1785090"/>
    <lineage>
        <taxon>Archaea</taxon>
        <taxon>Methanobacteriati</taxon>
        <taxon>Methanobacteriota</taxon>
        <taxon>Stenosarchaea group</taxon>
        <taxon>Halobacteria</taxon>
        <taxon>Halobacteriales</taxon>
        <taxon>Natronomonadaceae</taxon>
        <taxon>Halocatena</taxon>
    </lineage>
</organism>
<evidence type="ECO:0000256" key="8">
    <source>
        <dbReference type="HAMAP-Rule" id="MF_00265"/>
    </source>
</evidence>
<comment type="similarity">
    <text evidence="7 8">Belongs to the PINc/VapC protein family.</text>
</comment>
<dbReference type="SUPFAM" id="SSF88723">
    <property type="entry name" value="PIN domain-like"/>
    <property type="match status" value="1"/>
</dbReference>
<evidence type="ECO:0000256" key="1">
    <source>
        <dbReference type="ARBA" id="ARBA00001946"/>
    </source>
</evidence>
<dbReference type="InterPro" id="IPR029060">
    <property type="entry name" value="PIN-like_dom_sf"/>
</dbReference>
<dbReference type="AlphaFoldDB" id="A0A3P3RF01"/>
<dbReference type="Pfam" id="PF01850">
    <property type="entry name" value="PIN"/>
    <property type="match status" value="1"/>
</dbReference>
<dbReference type="RefSeq" id="WP_124954649.1">
    <property type="nucleotide sequence ID" value="NZ_RRCH01000017.1"/>
</dbReference>
<comment type="function">
    <text evidence="8">Toxic component of a toxin-antitoxin (TA) system. An RNase.</text>
</comment>
<evidence type="ECO:0000256" key="4">
    <source>
        <dbReference type="ARBA" id="ARBA00022723"/>
    </source>
</evidence>
<evidence type="ECO:0000256" key="6">
    <source>
        <dbReference type="ARBA" id="ARBA00022842"/>
    </source>
</evidence>
<comment type="cofactor">
    <cofactor evidence="1 8">
        <name>Mg(2+)</name>
        <dbReference type="ChEBI" id="CHEBI:18420"/>
    </cofactor>
</comment>
<dbReference type="OrthoDB" id="38049at2157"/>
<dbReference type="HAMAP" id="MF_00265">
    <property type="entry name" value="VapC_Nob1"/>
    <property type="match status" value="1"/>
</dbReference>
<dbReference type="PANTHER" id="PTHR33653:SF1">
    <property type="entry name" value="RIBONUCLEASE VAPC2"/>
    <property type="match status" value="1"/>
</dbReference>
<dbReference type="EC" id="3.1.-.-" evidence="8"/>
<dbReference type="GO" id="GO:0004540">
    <property type="term" value="F:RNA nuclease activity"/>
    <property type="evidence" value="ECO:0007669"/>
    <property type="project" value="InterPro"/>
</dbReference>
<evidence type="ECO:0000313" key="11">
    <source>
        <dbReference type="Proteomes" id="UP000282322"/>
    </source>
</evidence>
<evidence type="ECO:0000256" key="5">
    <source>
        <dbReference type="ARBA" id="ARBA00022801"/>
    </source>
</evidence>
<evidence type="ECO:0000313" key="10">
    <source>
        <dbReference type="EMBL" id="RRJ30993.1"/>
    </source>
</evidence>
<sequence>MILDTSFLIDIRHGDPDALRCASKLEGSPHQLRVSAITMAELQTGVTRAAESVDEFSEMMAVTATKDIVPVTRAIALRGGRLHGELKNRDESVELDDCLIAATALDYEEPVVTRNVSHFERFDGVLIREY</sequence>
<keyword evidence="6 8" id="KW-0460">Magnesium</keyword>
<dbReference type="InterPro" id="IPR022907">
    <property type="entry name" value="VapC_family"/>
</dbReference>
<keyword evidence="11" id="KW-1185">Reference proteome</keyword>
<name>A0A3P3RF01_9EURY</name>
<feature type="binding site" evidence="8">
    <location>
        <position position="97"/>
    </location>
    <ligand>
        <name>Mg(2+)</name>
        <dbReference type="ChEBI" id="CHEBI:18420"/>
    </ligand>
</feature>
<dbReference type="EMBL" id="RRCH01000017">
    <property type="protein sequence ID" value="RRJ30993.1"/>
    <property type="molecule type" value="Genomic_DNA"/>
</dbReference>
<dbReference type="Proteomes" id="UP000282322">
    <property type="component" value="Unassembled WGS sequence"/>
</dbReference>
<dbReference type="GO" id="GO:0090729">
    <property type="term" value="F:toxin activity"/>
    <property type="evidence" value="ECO:0007669"/>
    <property type="project" value="UniProtKB-KW"/>
</dbReference>
<feature type="domain" description="PIN" evidence="9">
    <location>
        <begin position="1"/>
        <end position="123"/>
    </location>
</feature>
<accession>A0A3P3RF01</accession>
<keyword evidence="4 8" id="KW-0479">Metal-binding</keyword>
<evidence type="ECO:0000256" key="7">
    <source>
        <dbReference type="ARBA" id="ARBA00038093"/>
    </source>
</evidence>
<dbReference type="Gene3D" id="3.40.50.1010">
    <property type="entry name" value="5'-nuclease"/>
    <property type="match status" value="1"/>
</dbReference>
<evidence type="ECO:0000256" key="3">
    <source>
        <dbReference type="ARBA" id="ARBA00022722"/>
    </source>
</evidence>
<keyword evidence="8" id="KW-0800">Toxin</keyword>
<keyword evidence="3 8" id="KW-0540">Nuclease</keyword>
<keyword evidence="5 8" id="KW-0378">Hydrolase</keyword>
<dbReference type="GO" id="GO:0000287">
    <property type="term" value="F:magnesium ion binding"/>
    <property type="evidence" value="ECO:0007669"/>
    <property type="project" value="UniProtKB-UniRule"/>
</dbReference>
<reference evidence="10 11" key="1">
    <citation type="submission" date="2018-11" db="EMBL/GenBank/DDBJ databases">
        <title>Taxonoimc description of Halomarina strain SPP-AMP-1.</title>
        <authorList>
            <person name="Pal Y."/>
            <person name="Srinivasana K."/>
            <person name="Verma A."/>
            <person name="Kumar P."/>
        </authorList>
    </citation>
    <scope>NUCLEOTIDE SEQUENCE [LARGE SCALE GENOMIC DNA]</scope>
    <source>
        <strain evidence="10 11">SPP-AMP-1</strain>
    </source>
</reference>
<dbReference type="InterPro" id="IPR050556">
    <property type="entry name" value="Type_II_TA_system_RNase"/>
</dbReference>
<evidence type="ECO:0000256" key="2">
    <source>
        <dbReference type="ARBA" id="ARBA00022649"/>
    </source>
</evidence>
<proteinExistence type="inferred from homology"/>
<comment type="caution">
    <text evidence="10">The sequence shown here is derived from an EMBL/GenBank/DDBJ whole genome shotgun (WGS) entry which is preliminary data.</text>
</comment>
<dbReference type="GO" id="GO:0016787">
    <property type="term" value="F:hydrolase activity"/>
    <property type="evidence" value="ECO:0007669"/>
    <property type="project" value="UniProtKB-KW"/>
</dbReference>
<gene>
    <name evidence="8" type="primary">vapC</name>
    <name evidence="10" type="ORF">EIK79_08255</name>
</gene>